<feature type="transmembrane region" description="Helical" evidence="8">
    <location>
        <begin position="20"/>
        <end position="43"/>
    </location>
</feature>
<keyword evidence="14" id="KW-1185">Reference proteome</keyword>
<evidence type="ECO:0000259" key="12">
    <source>
        <dbReference type="PROSITE" id="PS50887"/>
    </source>
</evidence>
<evidence type="ECO:0000256" key="1">
    <source>
        <dbReference type="ARBA" id="ARBA00001946"/>
    </source>
</evidence>
<reference evidence="14" key="1">
    <citation type="submission" date="2016-10" db="EMBL/GenBank/DDBJ databases">
        <authorList>
            <person name="Varghese N."/>
            <person name="Submissions S."/>
        </authorList>
    </citation>
    <scope>NUCLEOTIDE SEQUENCE [LARGE SCALE GENOMIC DNA]</scope>
    <source>
        <strain evidence="14">ATCC 700689</strain>
    </source>
</reference>
<dbReference type="SUPFAM" id="SSF55073">
    <property type="entry name" value="Nucleotide cyclase"/>
    <property type="match status" value="1"/>
</dbReference>
<dbReference type="SMART" id="SM01079">
    <property type="entry name" value="CHASE"/>
    <property type="match status" value="1"/>
</dbReference>
<gene>
    <name evidence="13" type="ORF">SAMN05216605_101460</name>
</gene>
<proteinExistence type="predicted"/>
<dbReference type="GO" id="GO:0007165">
    <property type="term" value="P:signal transduction"/>
    <property type="evidence" value="ECO:0007669"/>
    <property type="project" value="UniProtKB-ARBA"/>
</dbReference>
<dbReference type="NCBIfam" id="TIGR00254">
    <property type="entry name" value="GGDEF"/>
    <property type="match status" value="1"/>
</dbReference>
<dbReference type="SMART" id="SM00091">
    <property type="entry name" value="PAS"/>
    <property type="match status" value="1"/>
</dbReference>
<dbReference type="EMBL" id="FNCO01000001">
    <property type="protein sequence ID" value="SDG22570.1"/>
    <property type="molecule type" value="Genomic_DNA"/>
</dbReference>
<feature type="domain" description="PAC" evidence="10">
    <location>
        <begin position="456"/>
        <end position="508"/>
    </location>
</feature>
<dbReference type="PANTHER" id="PTHR45138:SF9">
    <property type="entry name" value="DIGUANYLATE CYCLASE DGCM-RELATED"/>
    <property type="match status" value="1"/>
</dbReference>
<dbReference type="InterPro" id="IPR013767">
    <property type="entry name" value="PAS_fold"/>
</dbReference>
<dbReference type="InterPro" id="IPR000700">
    <property type="entry name" value="PAS-assoc_C"/>
</dbReference>
<dbReference type="RefSeq" id="WP_074749780.1">
    <property type="nucleotide sequence ID" value="NZ_FNCO01000001.1"/>
</dbReference>
<evidence type="ECO:0000256" key="6">
    <source>
        <dbReference type="ARBA" id="ARBA00023136"/>
    </source>
</evidence>
<dbReference type="OrthoDB" id="9813903at2"/>
<name>A0A1G7SJZ6_9PSED</name>
<evidence type="ECO:0000259" key="10">
    <source>
        <dbReference type="PROSITE" id="PS50113"/>
    </source>
</evidence>
<dbReference type="EC" id="2.7.7.65" evidence="3"/>
<evidence type="ECO:0000256" key="4">
    <source>
        <dbReference type="ARBA" id="ARBA00022692"/>
    </source>
</evidence>
<sequence length="669" mass="73968">MSSNKASAKILGLISEDSSSWVVGTLVFSAGAVLTALLALANVELYQRQLRQRFELLASERVSRIEDRLQGQVRGLDSLRRFFVYSDEVSEDEFNGFAHPLLVYTQAYSWTPKVADAERESYEHRVREAGVTDYSVRELGPDSSLKVADTRPYYFPVRYTLSRSTLALPLGFDVNSEPVRRATLERALQSGDMAASSLMELVGLETENRKGVLLVAPVTARSHTTGAEAGPFQGFLLAVISLRKLMTEGLPATDEDNLAVGLEDITSAQAPQVLYGSAAKAAISDLQLTQTVDFAGRSYRLQVRPTAVFMTANPSGNDSVVVLGALLSFMLSALLYALISQRQRAVRLVEQRTVQLRQREQQLRSAHGQLRNVLDAATQVAIIATDLEGVITTFNIGAERMLGYSSAQVCGQLTLRQLHLSSELAEHVCELSQRYGRSIKTGEAMLVESVEEHGHQAHDWTLVRQDGSHLQVNMQVSPVLDEHDQWIGYLAVCLDITERKRVEEELRTMSVTDALTGVYNRRYFQERLQAELLRVDRHGGIFSVVMLDIDHFKCINDQLGHAVGDHVLQAICKRLCHRLRRSDVFCRLGGEEFMVLCPDTDGDQAFALASELWAALRAEPVDGVGRVTASFGIASWRKGEGGDALLLRADSGVYAAKMGGRDRIEPELP</sequence>
<dbReference type="FunFam" id="3.30.70.270:FF:000001">
    <property type="entry name" value="Diguanylate cyclase domain protein"/>
    <property type="match status" value="1"/>
</dbReference>
<dbReference type="Gene3D" id="3.30.450.350">
    <property type="entry name" value="CHASE domain"/>
    <property type="match status" value="1"/>
</dbReference>
<dbReference type="InterPro" id="IPR042240">
    <property type="entry name" value="CHASE_sf"/>
</dbReference>
<dbReference type="SUPFAM" id="SSF55785">
    <property type="entry name" value="PYP-like sensor domain (PAS domain)"/>
    <property type="match status" value="1"/>
</dbReference>
<dbReference type="InterPro" id="IPR035965">
    <property type="entry name" value="PAS-like_dom_sf"/>
</dbReference>
<accession>A0A1G7SJZ6</accession>
<evidence type="ECO:0000313" key="14">
    <source>
        <dbReference type="Proteomes" id="UP000182894"/>
    </source>
</evidence>
<dbReference type="CDD" id="cd00130">
    <property type="entry name" value="PAS"/>
    <property type="match status" value="1"/>
</dbReference>
<dbReference type="PROSITE" id="PS50887">
    <property type="entry name" value="GGDEF"/>
    <property type="match status" value="1"/>
</dbReference>
<dbReference type="Pfam" id="PF00989">
    <property type="entry name" value="PAS"/>
    <property type="match status" value="1"/>
</dbReference>
<dbReference type="PROSITE" id="PS50839">
    <property type="entry name" value="CHASE"/>
    <property type="match status" value="1"/>
</dbReference>
<dbReference type="Pfam" id="PF00990">
    <property type="entry name" value="GGDEF"/>
    <property type="match status" value="1"/>
</dbReference>
<comment type="catalytic activity">
    <reaction evidence="7">
        <text>2 GTP = 3',3'-c-di-GMP + 2 diphosphate</text>
        <dbReference type="Rhea" id="RHEA:24898"/>
        <dbReference type="ChEBI" id="CHEBI:33019"/>
        <dbReference type="ChEBI" id="CHEBI:37565"/>
        <dbReference type="ChEBI" id="CHEBI:58805"/>
        <dbReference type="EC" id="2.7.7.65"/>
    </reaction>
</comment>
<dbReference type="InterPro" id="IPR029787">
    <property type="entry name" value="Nucleotide_cyclase"/>
</dbReference>
<dbReference type="InterPro" id="IPR000160">
    <property type="entry name" value="GGDEF_dom"/>
</dbReference>
<dbReference type="Gene3D" id="3.30.450.20">
    <property type="entry name" value="PAS domain"/>
    <property type="match status" value="1"/>
</dbReference>
<organism evidence="13 14">
    <name type="scientific">Pseudomonas abietaniphila</name>
    <dbReference type="NCBI Taxonomy" id="89065"/>
    <lineage>
        <taxon>Bacteria</taxon>
        <taxon>Pseudomonadati</taxon>
        <taxon>Pseudomonadota</taxon>
        <taxon>Gammaproteobacteria</taxon>
        <taxon>Pseudomonadales</taxon>
        <taxon>Pseudomonadaceae</taxon>
        <taxon>Pseudomonas</taxon>
    </lineage>
</organism>
<dbReference type="GO" id="GO:0005886">
    <property type="term" value="C:plasma membrane"/>
    <property type="evidence" value="ECO:0007669"/>
    <property type="project" value="UniProtKB-SubCell"/>
</dbReference>
<evidence type="ECO:0000259" key="9">
    <source>
        <dbReference type="PROSITE" id="PS50112"/>
    </source>
</evidence>
<feature type="domain" description="GGDEF" evidence="12">
    <location>
        <begin position="540"/>
        <end position="669"/>
    </location>
</feature>
<keyword evidence="6 8" id="KW-0472">Membrane</keyword>
<dbReference type="PANTHER" id="PTHR45138">
    <property type="entry name" value="REGULATORY COMPONENTS OF SENSORY TRANSDUCTION SYSTEM"/>
    <property type="match status" value="1"/>
</dbReference>
<evidence type="ECO:0000256" key="7">
    <source>
        <dbReference type="ARBA" id="ARBA00034247"/>
    </source>
</evidence>
<dbReference type="STRING" id="89065.SAMN05216605_101460"/>
<dbReference type="InterPro" id="IPR001610">
    <property type="entry name" value="PAC"/>
</dbReference>
<dbReference type="Gene3D" id="3.30.70.270">
    <property type="match status" value="1"/>
</dbReference>
<dbReference type="Proteomes" id="UP000182894">
    <property type="component" value="Unassembled WGS sequence"/>
</dbReference>
<evidence type="ECO:0000259" key="11">
    <source>
        <dbReference type="PROSITE" id="PS50839"/>
    </source>
</evidence>
<feature type="domain" description="CHASE" evidence="11">
    <location>
        <begin position="106"/>
        <end position="302"/>
    </location>
</feature>
<keyword evidence="4 8" id="KW-0812">Transmembrane</keyword>
<dbReference type="CDD" id="cd01949">
    <property type="entry name" value="GGDEF"/>
    <property type="match status" value="1"/>
</dbReference>
<dbReference type="SMART" id="SM00267">
    <property type="entry name" value="GGDEF"/>
    <property type="match status" value="1"/>
</dbReference>
<keyword evidence="5 8" id="KW-1133">Transmembrane helix</keyword>
<comment type="subcellular location">
    <subcellularLocation>
        <location evidence="2">Cell inner membrane</location>
    </subcellularLocation>
</comment>
<dbReference type="NCBIfam" id="TIGR00229">
    <property type="entry name" value="sensory_box"/>
    <property type="match status" value="1"/>
</dbReference>
<feature type="transmembrane region" description="Helical" evidence="8">
    <location>
        <begin position="320"/>
        <end position="339"/>
    </location>
</feature>
<comment type="cofactor">
    <cofactor evidence="1">
        <name>Mg(2+)</name>
        <dbReference type="ChEBI" id="CHEBI:18420"/>
    </cofactor>
</comment>
<dbReference type="InterPro" id="IPR043128">
    <property type="entry name" value="Rev_trsase/Diguanyl_cyclase"/>
</dbReference>
<evidence type="ECO:0000256" key="3">
    <source>
        <dbReference type="ARBA" id="ARBA00012528"/>
    </source>
</evidence>
<evidence type="ECO:0000256" key="2">
    <source>
        <dbReference type="ARBA" id="ARBA00004533"/>
    </source>
</evidence>
<evidence type="ECO:0000256" key="5">
    <source>
        <dbReference type="ARBA" id="ARBA00022989"/>
    </source>
</evidence>
<evidence type="ECO:0000313" key="13">
    <source>
        <dbReference type="EMBL" id="SDG22570.1"/>
    </source>
</evidence>
<dbReference type="InterPro" id="IPR006189">
    <property type="entry name" value="CHASE_dom"/>
</dbReference>
<evidence type="ECO:0000256" key="8">
    <source>
        <dbReference type="SAM" id="Phobius"/>
    </source>
</evidence>
<dbReference type="SMART" id="SM00086">
    <property type="entry name" value="PAC"/>
    <property type="match status" value="1"/>
</dbReference>
<dbReference type="InterPro" id="IPR000014">
    <property type="entry name" value="PAS"/>
</dbReference>
<dbReference type="GO" id="GO:0052621">
    <property type="term" value="F:diguanylate cyclase activity"/>
    <property type="evidence" value="ECO:0007669"/>
    <property type="project" value="UniProtKB-EC"/>
</dbReference>
<dbReference type="InterPro" id="IPR050469">
    <property type="entry name" value="Diguanylate_Cyclase"/>
</dbReference>
<feature type="domain" description="PAS" evidence="9">
    <location>
        <begin position="366"/>
        <end position="418"/>
    </location>
</feature>
<protein>
    <recommendedName>
        <fullName evidence="3">diguanylate cyclase</fullName>
        <ecNumber evidence="3">2.7.7.65</ecNumber>
    </recommendedName>
</protein>
<dbReference type="PROSITE" id="PS50113">
    <property type="entry name" value="PAC"/>
    <property type="match status" value="1"/>
</dbReference>
<dbReference type="Pfam" id="PF03924">
    <property type="entry name" value="CHASE"/>
    <property type="match status" value="1"/>
</dbReference>
<dbReference type="AlphaFoldDB" id="A0A1G7SJZ6"/>
<dbReference type="GO" id="GO:0006355">
    <property type="term" value="P:regulation of DNA-templated transcription"/>
    <property type="evidence" value="ECO:0007669"/>
    <property type="project" value="InterPro"/>
</dbReference>
<dbReference type="PROSITE" id="PS50112">
    <property type="entry name" value="PAS"/>
    <property type="match status" value="1"/>
</dbReference>